<dbReference type="OrthoDB" id="378049at2157"/>
<dbReference type="STRING" id="368408.Tpen_0775"/>
<dbReference type="Pfam" id="PF00011">
    <property type="entry name" value="HSP20"/>
    <property type="match status" value="1"/>
</dbReference>
<accession>A1RY97</accession>
<dbReference type="RefSeq" id="WP_011752442.1">
    <property type="nucleotide sequence ID" value="NC_008698.1"/>
</dbReference>
<dbReference type="PANTHER" id="PTHR11527">
    <property type="entry name" value="HEAT-SHOCK PROTEIN 20 FAMILY MEMBER"/>
    <property type="match status" value="1"/>
</dbReference>
<dbReference type="SUPFAM" id="SSF49764">
    <property type="entry name" value="HSP20-like chaperones"/>
    <property type="match status" value="1"/>
</dbReference>
<name>A1RY97_THEPD</name>
<dbReference type="eggNOG" id="arCOG01832">
    <property type="taxonomic scope" value="Archaea"/>
</dbReference>
<dbReference type="CDD" id="cd06464">
    <property type="entry name" value="ACD_sHsps-like"/>
    <property type="match status" value="1"/>
</dbReference>
<feature type="coiled-coil region" evidence="3">
    <location>
        <begin position="2"/>
        <end position="29"/>
    </location>
</feature>
<dbReference type="AlphaFoldDB" id="A1RY97"/>
<dbReference type="InterPro" id="IPR002068">
    <property type="entry name" value="A-crystallin/Hsp20_dom"/>
</dbReference>
<dbReference type="HOGENOM" id="CLU_1792232_0_0_2"/>
<dbReference type="EMBL" id="CP000505">
    <property type="protein sequence ID" value="ABL78177.1"/>
    <property type="molecule type" value="Genomic_DNA"/>
</dbReference>
<evidence type="ECO:0000256" key="3">
    <source>
        <dbReference type="SAM" id="Coils"/>
    </source>
</evidence>
<evidence type="ECO:0000256" key="1">
    <source>
        <dbReference type="PROSITE-ProRule" id="PRU00285"/>
    </source>
</evidence>
<dbReference type="PROSITE" id="PS01031">
    <property type="entry name" value="SHSP"/>
    <property type="match status" value="1"/>
</dbReference>
<evidence type="ECO:0000259" key="4">
    <source>
        <dbReference type="PROSITE" id="PS01031"/>
    </source>
</evidence>
<keyword evidence="3" id="KW-0175">Coiled coil</keyword>
<protein>
    <submittedName>
        <fullName evidence="5">Heat shock protein Hsp20</fullName>
    </submittedName>
</protein>
<comment type="similarity">
    <text evidence="1 2">Belongs to the small heat shock protein (HSP20) family.</text>
</comment>
<feature type="domain" description="SHSP" evidence="4">
    <location>
        <begin position="35"/>
        <end position="143"/>
    </location>
</feature>
<dbReference type="InterPro" id="IPR008978">
    <property type="entry name" value="HSP20-like_chaperone"/>
</dbReference>
<keyword evidence="5" id="KW-0346">Stress response</keyword>
<dbReference type="InterPro" id="IPR031107">
    <property type="entry name" value="Small_HSP"/>
</dbReference>
<dbReference type="EnsemblBacteria" id="ABL78177">
    <property type="protein sequence ID" value="ABL78177"/>
    <property type="gene ID" value="Tpen_0775"/>
</dbReference>
<evidence type="ECO:0000313" key="6">
    <source>
        <dbReference type="Proteomes" id="UP000000641"/>
    </source>
</evidence>
<reference evidence="6" key="1">
    <citation type="journal article" date="2008" name="J. Bacteriol.">
        <title>Genome sequence of Thermofilum pendens reveals an exceptional loss of biosynthetic pathways without genome reduction.</title>
        <authorList>
            <person name="Anderson I."/>
            <person name="Rodriguez J."/>
            <person name="Susanti D."/>
            <person name="Porat I."/>
            <person name="Reich C."/>
            <person name="Ulrich L.E."/>
            <person name="Elkins J.G."/>
            <person name="Mavromatis K."/>
            <person name="Lykidis A."/>
            <person name="Kim E."/>
            <person name="Thompson L.S."/>
            <person name="Nolan M."/>
            <person name="Land M."/>
            <person name="Copeland A."/>
            <person name="Lapidus A."/>
            <person name="Lucas S."/>
            <person name="Detter C."/>
            <person name="Zhulin I.B."/>
            <person name="Olsen G.J."/>
            <person name="Whitman W."/>
            <person name="Mukhopadhyay B."/>
            <person name="Bristow J."/>
            <person name="Kyrpides N."/>
        </authorList>
    </citation>
    <scope>NUCLEOTIDE SEQUENCE [LARGE SCALE GENOMIC DNA]</scope>
    <source>
        <strain evidence="6">DSM 2475 / Hrk 5</strain>
    </source>
</reference>
<dbReference type="Proteomes" id="UP000000641">
    <property type="component" value="Chromosome"/>
</dbReference>
<sequence>MEEWIRREIEEMLREFKRVREEISRIEEEVFRPLAPEERVQVPLYEVRRSSDCLTIYADLAGVKRKEDVDVYVEGNVLRIEARLSKPLLFEGLVFFREGITKYKLEIPLPSNADVENIKASFRKGMLEVTVPLKVQRVRVKVE</sequence>
<dbReference type="Gene3D" id="2.60.40.790">
    <property type="match status" value="1"/>
</dbReference>
<gene>
    <name evidence="5" type="ordered locus">Tpen_0775</name>
</gene>
<evidence type="ECO:0000256" key="2">
    <source>
        <dbReference type="RuleBase" id="RU003616"/>
    </source>
</evidence>
<proteinExistence type="inferred from homology"/>
<keyword evidence="6" id="KW-1185">Reference proteome</keyword>
<evidence type="ECO:0000313" key="5">
    <source>
        <dbReference type="EMBL" id="ABL78177.1"/>
    </source>
</evidence>
<dbReference type="KEGG" id="tpe:Tpen_0775"/>
<dbReference type="GeneID" id="4601836"/>
<organism evidence="5 6">
    <name type="scientific">Thermofilum pendens (strain DSM 2475 / Hrk 5)</name>
    <dbReference type="NCBI Taxonomy" id="368408"/>
    <lineage>
        <taxon>Archaea</taxon>
        <taxon>Thermoproteota</taxon>
        <taxon>Thermoprotei</taxon>
        <taxon>Thermofilales</taxon>
        <taxon>Thermofilaceae</taxon>
        <taxon>Thermofilum</taxon>
    </lineage>
</organism>